<name>A0ACC3S9J2_9PEZI</name>
<proteinExistence type="predicted"/>
<dbReference type="Proteomes" id="UP001320706">
    <property type="component" value="Unassembled WGS sequence"/>
</dbReference>
<accession>A0ACC3S9J2</accession>
<reference evidence="1" key="1">
    <citation type="submission" date="2024-02" db="EMBL/GenBank/DDBJ databases">
        <title>Metagenome Assembled Genome of Zalaria obscura JY119.</title>
        <authorList>
            <person name="Vighnesh L."/>
            <person name="Jagadeeshwari U."/>
            <person name="Venkata Ramana C."/>
            <person name="Sasikala C."/>
        </authorList>
    </citation>
    <scope>NUCLEOTIDE SEQUENCE</scope>
    <source>
        <strain evidence="1">JY119</strain>
    </source>
</reference>
<dbReference type="EMBL" id="JAMKPW020000033">
    <property type="protein sequence ID" value="KAK8202256.1"/>
    <property type="molecule type" value="Genomic_DNA"/>
</dbReference>
<comment type="caution">
    <text evidence="1">The sequence shown here is derived from an EMBL/GenBank/DDBJ whole genome shotgun (WGS) entry which is preliminary data.</text>
</comment>
<sequence length="402" mass="44308">MPGAVTSVTRNGRKHALYPLGRPQLGLTLARNPELGSPALSLQGADSLTEEQVSEFKEAFSLFDKDGDGQITTKELGTVMRSLGQNPSESELQDMINEVDADNNGTIDFPEFLTMMARKMKDTDSEEEIREAFKVFDRDNNGFISAAELRHVMTSIGEKLTDDEVDEMIREADQDGDGRIDYNEFVQLMMQNICDLQEKFRPAIHEYEKVISTTQKLLRATQILDIPVFATTQSRAKLGETCAELGLDNNNNNSNSGDGNEGGNGISIKTVAHVDKTAFSMYVPEIKAAFQALCANSPNGKREVVIVGIEAHICVTQTTLDLLREGHKVYVIADAVSSCNKEEVPIALARLRQEGAVVTTSESWLYECMGDAGIREFRDVARLVKETGPKTKEGLQALCSRM</sequence>
<evidence type="ECO:0000313" key="2">
    <source>
        <dbReference type="Proteomes" id="UP001320706"/>
    </source>
</evidence>
<gene>
    <name evidence="1" type="ORF">M8818_005783</name>
</gene>
<keyword evidence="2" id="KW-1185">Reference proteome</keyword>
<organism evidence="1 2">
    <name type="scientific">Zalaria obscura</name>
    <dbReference type="NCBI Taxonomy" id="2024903"/>
    <lineage>
        <taxon>Eukaryota</taxon>
        <taxon>Fungi</taxon>
        <taxon>Dikarya</taxon>
        <taxon>Ascomycota</taxon>
        <taxon>Pezizomycotina</taxon>
        <taxon>Dothideomycetes</taxon>
        <taxon>Dothideomycetidae</taxon>
        <taxon>Dothideales</taxon>
        <taxon>Zalariaceae</taxon>
        <taxon>Zalaria</taxon>
    </lineage>
</organism>
<evidence type="ECO:0000313" key="1">
    <source>
        <dbReference type="EMBL" id="KAK8202256.1"/>
    </source>
</evidence>
<protein>
    <submittedName>
        <fullName evidence="1">Uncharacterized protein</fullName>
    </submittedName>
</protein>